<reference evidence="2" key="1">
    <citation type="submission" date="2014-09" db="EMBL/GenBank/DDBJ databases">
        <authorList>
            <person name="Mudge J."/>
            <person name="Ramaraj T."/>
            <person name="Lindquist I.E."/>
            <person name="Bharti A.K."/>
            <person name="Sundararajan A."/>
            <person name="Cameron C.T."/>
            <person name="Woodward J.E."/>
            <person name="May G.D."/>
            <person name="Brubaker C."/>
            <person name="Broadhvest J."/>
            <person name="Wilkins T.A."/>
        </authorList>
    </citation>
    <scope>NUCLEOTIDE SEQUENCE</scope>
    <source>
        <strain evidence="2">cv. AKA8401</strain>
    </source>
</reference>
<comment type="caution">
    <text evidence="1">The sequence shown here is derived from an EMBL/GenBank/DDBJ whole genome shotgun (WGS) entry which is preliminary data.</text>
</comment>
<sequence>MYRARLGCCIIEKLFMYIGLS</sequence>
<protein>
    <submittedName>
        <fullName evidence="1">Uncharacterized protein</fullName>
    </submittedName>
</protein>
<evidence type="ECO:0000313" key="2">
    <source>
        <dbReference type="Proteomes" id="UP000032142"/>
    </source>
</evidence>
<gene>
    <name evidence="1" type="ORF">F383_31988</name>
</gene>
<proteinExistence type="predicted"/>
<dbReference type="EMBL" id="JRRC01451452">
    <property type="protein sequence ID" value="KHG06413.1"/>
    <property type="molecule type" value="Genomic_DNA"/>
</dbReference>
<name>A0A0B0MWD6_GOSAR</name>
<keyword evidence="2" id="KW-1185">Reference proteome</keyword>
<accession>A0A0B0MWD6</accession>
<organism evidence="1 2">
    <name type="scientific">Gossypium arboreum</name>
    <name type="common">Tree cotton</name>
    <name type="synonym">Gossypium nanking</name>
    <dbReference type="NCBI Taxonomy" id="29729"/>
    <lineage>
        <taxon>Eukaryota</taxon>
        <taxon>Viridiplantae</taxon>
        <taxon>Streptophyta</taxon>
        <taxon>Embryophyta</taxon>
        <taxon>Tracheophyta</taxon>
        <taxon>Spermatophyta</taxon>
        <taxon>Magnoliopsida</taxon>
        <taxon>eudicotyledons</taxon>
        <taxon>Gunneridae</taxon>
        <taxon>Pentapetalae</taxon>
        <taxon>rosids</taxon>
        <taxon>malvids</taxon>
        <taxon>Malvales</taxon>
        <taxon>Malvaceae</taxon>
        <taxon>Malvoideae</taxon>
        <taxon>Gossypium</taxon>
    </lineage>
</organism>
<dbReference type="AlphaFoldDB" id="A0A0B0MWD6"/>
<evidence type="ECO:0000313" key="1">
    <source>
        <dbReference type="EMBL" id="KHG06413.1"/>
    </source>
</evidence>
<dbReference type="Proteomes" id="UP000032142">
    <property type="component" value="Unassembled WGS sequence"/>
</dbReference>